<sequence length="340" mass="37492">MISFEGGDDLLPRGNVSRLGVSSLDDIQCNRWESAFISSWKILAAKIIDLAIPIVGLRLDPSKDVALVTGGSGGLGRQLVSELHKKRIITVILDIVPPSGLEKCSNIHFYPCDISAPKIIADVHQKILREVGQVTILINNAAITSDHTLESVDNDRIEKIIHVNLLGAYSLIREFVPSMLEVERGYIVNIASVLGFVSPARLTAYGASKGGLIALHESLIAELEQHMLINIVNPAYPPLVRRRGTIRSLLVCPGKIDTKMFDNAQSPSKIIAPDLDPEYLAKEIVKAIENNRSGTLKLPYYTNMMSYFKALDWPWFTLFRVKSGVDTIISERPEAATPEE</sequence>
<dbReference type="InterPro" id="IPR002347">
    <property type="entry name" value="SDR_fam"/>
</dbReference>
<dbReference type="PANTHER" id="PTHR24322:SF736">
    <property type="entry name" value="RETINOL DEHYDROGENASE 10"/>
    <property type="match status" value="1"/>
</dbReference>
<comment type="similarity">
    <text evidence="1 3">Belongs to the short-chain dehydrogenases/reductases (SDR) family.</text>
</comment>
<dbReference type="PRINTS" id="PR00081">
    <property type="entry name" value="GDHRDH"/>
</dbReference>
<accession>A0A0X8HRF5</accession>
<proteinExistence type="inferred from homology"/>
<evidence type="ECO:0000313" key="4">
    <source>
        <dbReference type="EMBL" id="AMD20064.1"/>
    </source>
</evidence>
<keyword evidence="2" id="KW-0560">Oxidoreductase</keyword>
<organism evidence="4 5">
    <name type="scientific">Eremothecium sinecaudum</name>
    <dbReference type="NCBI Taxonomy" id="45286"/>
    <lineage>
        <taxon>Eukaryota</taxon>
        <taxon>Fungi</taxon>
        <taxon>Dikarya</taxon>
        <taxon>Ascomycota</taxon>
        <taxon>Saccharomycotina</taxon>
        <taxon>Saccharomycetes</taxon>
        <taxon>Saccharomycetales</taxon>
        <taxon>Saccharomycetaceae</taxon>
        <taxon>Eremothecium</taxon>
    </lineage>
</organism>
<dbReference type="SUPFAM" id="SSF51735">
    <property type="entry name" value="NAD(P)-binding Rossmann-fold domains"/>
    <property type="match status" value="1"/>
</dbReference>
<evidence type="ECO:0000256" key="2">
    <source>
        <dbReference type="ARBA" id="ARBA00023002"/>
    </source>
</evidence>
<dbReference type="EMBL" id="CP014243">
    <property type="protein sequence ID" value="AMD20064.1"/>
    <property type="molecule type" value="Genomic_DNA"/>
</dbReference>
<dbReference type="CDD" id="cd05339">
    <property type="entry name" value="17beta-HSDXI-like_SDR_c"/>
    <property type="match status" value="1"/>
</dbReference>
<evidence type="ECO:0000313" key="5">
    <source>
        <dbReference type="Proteomes" id="UP000243052"/>
    </source>
</evidence>
<dbReference type="GeneID" id="28723297"/>
<dbReference type="InterPro" id="IPR036291">
    <property type="entry name" value="NAD(P)-bd_dom_sf"/>
</dbReference>
<dbReference type="PANTHER" id="PTHR24322">
    <property type="entry name" value="PKSB"/>
    <property type="match status" value="1"/>
</dbReference>
<dbReference type="OrthoDB" id="10253736at2759"/>
<reference evidence="4 5" key="1">
    <citation type="submission" date="2016-01" db="EMBL/GenBank/DDBJ databases">
        <title>Genome sequence of the yeast Holleya sinecauda.</title>
        <authorList>
            <person name="Dietrich F.S."/>
        </authorList>
    </citation>
    <scope>NUCLEOTIDE SEQUENCE [LARGE SCALE GENOMIC DNA]</scope>
    <source>
        <strain evidence="4 5">ATCC 58844</strain>
    </source>
</reference>
<protein>
    <submittedName>
        <fullName evidence="4">HCL087Wp</fullName>
    </submittedName>
</protein>
<dbReference type="PRINTS" id="PR00080">
    <property type="entry name" value="SDRFAMILY"/>
</dbReference>
<evidence type="ECO:0000256" key="1">
    <source>
        <dbReference type="ARBA" id="ARBA00006484"/>
    </source>
</evidence>
<dbReference type="Proteomes" id="UP000243052">
    <property type="component" value="Chromosome iii"/>
</dbReference>
<gene>
    <name evidence="4" type="ORF">AW171_hschr31934</name>
</gene>
<dbReference type="Pfam" id="PF00106">
    <property type="entry name" value="adh_short"/>
    <property type="match status" value="1"/>
</dbReference>
<keyword evidence="5" id="KW-1185">Reference proteome</keyword>
<name>A0A0X8HRF5_9SACH</name>
<dbReference type="RefSeq" id="XP_017987060.1">
    <property type="nucleotide sequence ID" value="XM_018131052.1"/>
</dbReference>
<dbReference type="GO" id="GO:0016616">
    <property type="term" value="F:oxidoreductase activity, acting on the CH-OH group of donors, NAD or NADP as acceptor"/>
    <property type="evidence" value="ECO:0007669"/>
    <property type="project" value="TreeGrafter"/>
</dbReference>
<evidence type="ECO:0000256" key="3">
    <source>
        <dbReference type="RuleBase" id="RU000363"/>
    </source>
</evidence>
<dbReference type="Gene3D" id="3.40.50.720">
    <property type="entry name" value="NAD(P)-binding Rossmann-like Domain"/>
    <property type="match status" value="1"/>
</dbReference>
<dbReference type="AlphaFoldDB" id="A0A0X8HRF5"/>
<dbReference type="STRING" id="45286.A0A0X8HRF5"/>